<evidence type="ECO:0000313" key="2">
    <source>
        <dbReference type="EMBL" id="GGH90823.1"/>
    </source>
</evidence>
<reference evidence="3" key="1">
    <citation type="journal article" date="2019" name="Int. J. Syst. Evol. Microbiol.">
        <title>The Global Catalogue of Microorganisms (GCM) 10K type strain sequencing project: providing services to taxonomists for standard genome sequencing and annotation.</title>
        <authorList>
            <consortium name="The Broad Institute Genomics Platform"/>
            <consortium name="The Broad Institute Genome Sequencing Center for Infectious Disease"/>
            <person name="Wu L."/>
            <person name="Ma J."/>
        </authorList>
    </citation>
    <scope>NUCLEOTIDE SEQUENCE [LARGE SCALE GENOMIC DNA]</scope>
    <source>
        <strain evidence="3">CGMCC 1.14966</strain>
    </source>
</reference>
<keyword evidence="3" id="KW-1185">Reference proteome</keyword>
<dbReference type="Pfam" id="PF20064">
    <property type="entry name" value="DUF6463"/>
    <property type="match status" value="1"/>
</dbReference>
<proteinExistence type="predicted"/>
<keyword evidence="1" id="KW-0812">Transmembrane</keyword>
<dbReference type="EMBL" id="BMGY01000059">
    <property type="protein sequence ID" value="GGH90823.1"/>
    <property type="molecule type" value="Genomic_DNA"/>
</dbReference>
<accession>A0ABQ2AIQ0</accession>
<keyword evidence="1" id="KW-0472">Membrane</keyword>
<dbReference type="Proteomes" id="UP000637774">
    <property type="component" value="Unassembled WGS sequence"/>
</dbReference>
<feature type="transmembrane region" description="Helical" evidence="1">
    <location>
        <begin position="78"/>
        <end position="104"/>
    </location>
</feature>
<evidence type="ECO:0000256" key="1">
    <source>
        <dbReference type="SAM" id="Phobius"/>
    </source>
</evidence>
<feature type="transmembrane region" description="Helical" evidence="1">
    <location>
        <begin position="9"/>
        <end position="28"/>
    </location>
</feature>
<keyword evidence="1" id="KW-1133">Transmembrane helix</keyword>
<dbReference type="InterPro" id="IPR045590">
    <property type="entry name" value="DUF6463"/>
</dbReference>
<sequence length="125" mass="13774">MKRWIGRTLVAIGVLHTVFGVVVFSPVWAALFHEGVWNTVNQQPLREAAYWFLYFGFVVLLLGALVDWCEAQQRRLPAFLGWGLLAMTLGGVVVMPASGMWLALIPAIGLIRQQAAPATKVKVLA</sequence>
<dbReference type="RefSeq" id="WP_188563633.1">
    <property type="nucleotide sequence ID" value="NZ_BMGY01000059.1"/>
</dbReference>
<name>A0ABQ2AIQ0_9BACT</name>
<organism evidence="2 3">
    <name type="scientific">Hymenobacter frigidus</name>
    <dbReference type="NCBI Taxonomy" id="1524095"/>
    <lineage>
        <taxon>Bacteria</taxon>
        <taxon>Pseudomonadati</taxon>
        <taxon>Bacteroidota</taxon>
        <taxon>Cytophagia</taxon>
        <taxon>Cytophagales</taxon>
        <taxon>Hymenobacteraceae</taxon>
        <taxon>Hymenobacter</taxon>
    </lineage>
</organism>
<feature type="transmembrane region" description="Helical" evidence="1">
    <location>
        <begin position="48"/>
        <end position="66"/>
    </location>
</feature>
<gene>
    <name evidence="2" type="ORF">GCM10011495_37550</name>
</gene>
<evidence type="ECO:0000313" key="3">
    <source>
        <dbReference type="Proteomes" id="UP000637774"/>
    </source>
</evidence>
<protein>
    <submittedName>
        <fullName evidence="2">Uncharacterized protein</fullName>
    </submittedName>
</protein>
<comment type="caution">
    <text evidence="2">The sequence shown here is derived from an EMBL/GenBank/DDBJ whole genome shotgun (WGS) entry which is preliminary data.</text>
</comment>